<dbReference type="EMBL" id="NVQR01000046">
    <property type="protein sequence ID" value="PCH62060.1"/>
    <property type="molecule type" value="Genomic_DNA"/>
</dbReference>
<protein>
    <submittedName>
        <fullName evidence="6">Aldehyde-activating protein</fullName>
    </submittedName>
</protein>
<dbReference type="PANTHER" id="PTHR33337:SF40">
    <property type="entry name" value="CENP-V_GFA DOMAIN-CONTAINING PROTEIN-RELATED"/>
    <property type="match status" value="1"/>
</dbReference>
<organism evidence="6 7">
    <name type="scientific">SAR86 cluster bacterium</name>
    <dbReference type="NCBI Taxonomy" id="2030880"/>
    <lineage>
        <taxon>Bacteria</taxon>
        <taxon>Pseudomonadati</taxon>
        <taxon>Pseudomonadota</taxon>
        <taxon>Gammaproteobacteria</taxon>
        <taxon>SAR86 cluster</taxon>
    </lineage>
</organism>
<dbReference type="InterPro" id="IPR006913">
    <property type="entry name" value="CENP-V/GFA"/>
</dbReference>
<keyword evidence="3" id="KW-0862">Zinc</keyword>
<evidence type="ECO:0000256" key="1">
    <source>
        <dbReference type="ARBA" id="ARBA00005495"/>
    </source>
</evidence>
<evidence type="ECO:0000313" key="6">
    <source>
        <dbReference type="EMBL" id="PCH62060.1"/>
    </source>
</evidence>
<evidence type="ECO:0000256" key="2">
    <source>
        <dbReference type="ARBA" id="ARBA00022723"/>
    </source>
</evidence>
<dbReference type="Gene3D" id="3.90.1590.10">
    <property type="entry name" value="glutathione-dependent formaldehyde- activating enzyme (gfa)"/>
    <property type="match status" value="1"/>
</dbReference>
<evidence type="ECO:0000256" key="4">
    <source>
        <dbReference type="ARBA" id="ARBA00023239"/>
    </source>
</evidence>
<dbReference type="PANTHER" id="PTHR33337">
    <property type="entry name" value="GFA DOMAIN-CONTAINING PROTEIN"/>
    <property type="match status" value="1"/>
</dbReference>
<dbReference type="Proteomes" id="UP000218172">
    <property type="component" value="Unassembled WGS sequence"/>
</dbReference>
<gene>
    <name evidence="6" type="ORF">COC19_03410</name>
</gene>
<keyword evidence="4" id="KW-0456">Lyase</keyword>
<evidence type="ECO:0000313" key="7">
    <source>
        <dbReference type="Proteomes" id="UP000218172"/>
    </source>
</evidence>
<dbReference type="GO" id="GO:0016846">
    <property type="term" value="F:carbon-sulfur lyase activity"/>
    <property type="evidence" value="ECO:0007669"/>
    <property type="project" value="InterPro"/>
</dbReference>
<accession>A0A2A4MQD6</accession>
<comment type="caution">
    <text evidence="6">The sequence shown here is derived from an EMBL/GenBank/DDBJ whole genome shotgun (WGS) entry which is preliminary data.</text>
</comment>
<dbReference type="SUPFAM" id="SSF51316">
    <property type="entry name" value="Mss4-like"/>
    <property type="match status" value="1"/>
</dbReference>
<evidence type="ECO:0000256" key="3">
    <source>
        <dbReference type="ARBA" id="ARBA00022833"/>
    </source>
</evidence>
<sequence>MHQGSCLCGAIKYRVDDDLNSIVNCHCQYCRKAHGAEFIPIAIIPQSSLVITQGSELVSKYEVEAVNAFRCFCCQCGTRLYNHSPTFEMMTLITATLNDATNLKPIANINMESSNPNFVQFNNLPFFEALAEMSELRELKN</sequence>
<dbReference type="PROSITE" id="PS51891">
    <property type="entry name" value="CENP_V_GFA"/>
    <property type="match status" value="1"/>
</dbReference>
<keyword evidence="2" id="KW-0479">Metal-binding</keyword>
<dbReference type="Pfam" id="PF04828">
    <property type="entry name" value="GFA"/>
    <property type="match status" value="1"/>
</dbReference>
<dbReference type="GO" id="GO:0046872">
    <property type="term" value="F:metal ion binding"/>
    <property type="evidence" value="ECO:0007669"/>
    <property type="project" value="UniProtKB-KW"/>
</dbReference>
<dbReference type="InterPro" id="IPR011057">
    <property type="entry name" value="Mss4-like_sf"/>
</dbReference>
<evidence type="ECO:0000259" key="5">
    <source>
        <dbReference type="PROSITE" id="PS51891"/>
    </source>
</evidence>
<name>A0A2A4MQD6_9GAMM</name>
<proteinExistence type="inferred from homology"/>
<comment type="similarity">
    <text evidence="1">Belongs to the Gfa family.</text>
</comment>
<reference evidence="7" key="1">
    <citation type="submission" date="2017-08" db="EMBL/GenBank/DDBJ databases">
        <title>A dynamic microbial community with high functional redundancy inhabits the cold, oxic subseafloor aquifer.</title>
        <authorList>
            <person name="Tully B.J."/>
            <person name="Wheat C.G."/>
            <person name="Glazer B.T."/>
            <person name="Huber J.A."/>
        </authorList>
    </citation>
    <scope>NUCLEOTIDE SEQUENCE [LARGE SCALE GENOMIC DNA]</scope>
</reference>
<feature type="domain" description="CENP-V/GFA" evidence="5">
    <location>
        <begin position="2"/>
        <end position="120"/>
    </location>
</feature>
<dbReference type="AlphaFoldDB" id="A0A2A4MQD6"/>